<feature type="region of interest" description="Disordered" evidence="1">
    <location>
        <begin position="1"/>
        <end position="33"/>
    </location>
</feature>
<dbReference type="PANTHER" id="PTHR42085">
    <property type="entry name" value="F-BOX DOMAIN-CONTAINING PROTEIN"/>
    <property type="match status" value="1"/>
</dbReference>
<feature type="compositionally biased region" description="Acidic residues" evidence="1">
    <location>
        <begin position="132"/>
        <end position="141"/>
    </location>
</feature>
<dbReference type="RefSeq" id="XP_040784639.1">
    <property type="nucleotide sequence ID" value="XM_040934077.1"/>
</dbReference>
<dbReference type="OrthoDB" id="5272396at2759"/>
<accession>A0A9P4L4K9</accession>
<dbReference type="AlphaFoldDB" id="A0A9P4L4K9"/>
<proteinExistence type="predicted"/>
<protein>
    <submittedName>
        <fullName evidence="2">Uncharacterized protein</fullName>
    </submittedName>
</protein>
<dbReference type="EMBL" id="ML976618">
    <property type="protein sequence ID" value="KAF1842076.1"/>
    <property type="molecule type" value="Genomic_DNA"/>
</dbReference>
<feature type="region of interest" description="Disordered" evidence="1">
    <location>
        <begin position="114"/>
        <end position="141"/>
    </location>
</feature>
<gene>
    <name evidence="2" type="ORF">K460DRAFT_370074</name>
</gene>
<sequence>MTTSVIWLPNPGATLRPSSPDLPSSPEPSSSPDRCIRLVVDTTESKSSVPEISLALTTDAQEITVSTEWQESSKESIGVGFLDLPREIRDMVYAQVCAGLRRDGIRWWQTAPPLATRESKAQEEETRAPLEDEKDEKDEEDVGSSVAYADCAIMRTCRQVHAEFAEVVYSTPLQLNDVEPGINLIKFPPLYASLVRSVLVVRTISLRQIDNQSDKEWRELLQSATSISKVFPNTTTLRVGWCHGAKGYERWFTKWNGKNQNVQIVEKTIRRVKGQANSPIIVPHQMELVQLVGPGKDWEDFGSTKNVVHPAFAEAVRNSRSKPKSKGMQNQKAYIRETQERKQKAKSCT</sequence>
<evidence type="ECO:0000313" key="2">
    <source>
        <dbReference type="EMBL" id="KAF1842076.1"/>
    </source>
</evidence>
<feature type="compositionally biased region" description="Basic and acidic residues" evidence="1">
    <location>
        <begin position="117"/>
        <end position="131"/>
    </location>
</feature>
<comment type="caution">
    <text evidence="2">The sequence shown here is derived from an EMBL/GenBank/DDBJ whole genome shotgun (WGS) entry which is preliminary data.</text>
</comment>
<dbReference type="Proteomes" id="UP000800039">
    <property type="component" value="Unassembled WGS sequence"/>
</dbReference>
<feature type="region of interest" description="Disordered" evidence="1">
    <location>
        <begin position="316"/>
        <end position="349"/>
    </location>
</feature>
<dbReference type="PANTHER" id="PTHR42085:SF2">
    <property type="entry name" value="F-BOX DOMAIN-CONTAINING PROTEIN"/>
    <property type="match status" value="1"/>
</dbReference>
<feature type="compositionally biased region" description="Low complexity" evidence="1">
    <location>
        <begin position="17"/>
        <end position="32"/>
    </location>
</feature>
<keyword evidence="3" id="KW-1185">Reference proteome</keyword>
<organism evidence="2 3">
    <name type="scientific">Cucurbitaria berberidis CBS 394.84</name>
    <dbReference type="NCBI Taxonomy" id="1168544"/>
    <lineage>
        <taxon>Eukaryota</taxon>
        <taxon>Fungi</taxon>
        <taxon>Dikarya</taxon>
        <taxon>Ascomycota</taxon>
        <taxon>Pezizomycotina</taxon>
        <taxon>Dothideomycetes</taxon>
        <taxon>Pleosporomycetidae</taxon>
        <taxon>Pleosporales</taxon>
        <taxon>Pleosporineae</taxon>
        <taxon>Cucurbitariaceae</taxon>
        <taxon>Cucurbitaria</taxon>
    </lineage>
</organism>
<dbReference type="InterPro" id="IPR038883">
    <property type="entry name" value="AN11006-like"/>
</dbReference>
<evidence type="ECO:0000313" key="3">
    <source>
        <dbReference type="Proteomes" id="UP000800039"/>
    </source>
</evidence>
<reference evidence="2" key="1">
    <citation type="submission" date="2020-01" db="EMBL/GenBank/DDBJ databases">
        <authorList>
            <consortium name="DOE Joint Genome Institute"/>
            <person name="Haridas S."/>
            <person name="Albert R."/>
            <person name="Binder M."/>
            <person name="Bloem J."/>
            <person name="Labutti K."/>
            <person name="Salamov A."/>
            <person name="Andreopoulos B."/>
            <person name="Baker S.E."/>
            <person name="Barry K."/>
            <person name="Bills G."/>
            <person name="Bluhm B.H."/>
            <person name="Cannon C."/>
            <person name="Castanera R."/>
            <person name="Culley D.E."/>
            <person name="Daum C."/>
            <person name="Ezra D."/>
            <person name="Gonzalez J.B."/>
            <person name="Henrissat B."/>
            <person name="Kuo A."/>
            <person name="Liang C."/>
            <person name="Lipzen A."/>
            <person name="Lutzoni F."/>
            <person name="Magnuson J."/>
            <person name="Mondo S."/>
            <person name="Nolan M."/>
            <person name="Ohm R."/>
            <person name="Pangilinan J."/>
            <person name="Park H.-J."/>
            <person name="Ramirez L."/>
            <person name="Alfaro M."/>
            <person name="Sun H."/>
            <person name="Tritt A."/>
            <person name="Yoshinaga Y."/>
            <person name="Zwiers L.-H."/>
            <person name="Turgeon B.G."/>
            <person name="Goodwin S.B."/>
            <person name="Spatafora J.W."/>
            <person name="Crous P.W."/>
            <person name="Grigoriev I.V."/>
        </authorList>
    </citation>
    <scope>NUCLEOTIDE SEQUENCE</scope>
    <source>
        <strain evidence="2">CBS 394.84</strain>
    </source>
</reference>
<dbReference type="GeneID" id="63851328"/>
<evidence type="ECO:0000256" key="1">
    <source>
        <dbReference type="SAM" id="MobiDB-lite"/>
    </source>
</evidence>
<name>A0A9P4L4K9_9PLEO</name>